<feature type="domain" description="Type I restriction modification DNA specificity" evidence="5">
    <location>
        <begin position="1"/>
        <end position="181"/>
    </location>
</feature>
<dbReference type="PANTHER" id="PTHR30408">
    <property type="entry name" value="TYPE-1 RESTRICTION ENZYME ECOKI SPECIFICITY PROTEIN"/>
    <property type="match status" value="1"/>
</dbReference>
<evidence type="ECO:0000256" key="1">
    <source>
        <dbReference type="ARBA" id="ARBA00010923"/>
    </source>
</evidence>
<keyword evidence="2" id="KW-0680">Restriction system</keyword>
<evidence type="ECO:0000256" key="4">
    <source>
        <dbReference type="SAM" id="Coils"/>
    </source>
</evidence>
<feature type="domain" description="Type I restriction modification DNA specificity" evidence="5">
    <location>
        <begin position="210"/>
        <end position="380"/>
    </location>
</feature>
<protein>
    <submittedName>
        <fullName evidence="6">Type I restriction enzyme, S subunit</fullName>
    </submittedName>
</protein>
<name>A0A1G5RTI9_PSEXY</name>
<evidence type="ECO:0000256" key="3">
    <source>
        <dbReference type="ARBA" id="ARBA00023125"/>
    </source>
</evidence>
<dbReference type="AlphaFoldDB" id="A0A1G5RTI9"/>
<dbReference type="GO" id="GO:0003677">
    <property type="term" value="F:DNA binding"/>
    <property type="evidence" value="ECO:0007669"/>
    <property type="project" value="UniProtKB-KW"/>
</dbReference>
<accession>A0A1G5RTI9</accession>
<reference evidence="6 7" key="1">
    <citation type="submission" date="2016-10" db="EMBL/GenBank/DDBJ databases">
        <authorList>
            <person name="de Groot N.N."/>
        </authorList>
    </citation>
    <scope>NUCLEOTIDE SEQUENCE [LARGE SCALE GENOMIC DNA]</scope>
    <source>
        <strain evidence="6 7">DSM 10317</strain>
    </source>
</reference>
<dbReference type="Pfam" id="PF01420">
    <property type="entry name" value="Methylase_S"/>
    <property type="match status" value="2"/>
</dbReference>
<dbReference type="SUPFAM" id="SSF116734">
    <property type="entry name" value="DNA methylase specificity domain"/>
    <property type="match status" value="2"/>
</dbReference>
<organism evidence="6 7">
    <name type="scientific">Pseudobutyrivibrio xylanivorans</name>
    <dbReference type="NCBI Taxonomy" id="185007"/>
    <lineage>
        <taxon>Bacteria</taxon>
        <taxon>Bacillati</taxon>
        <taxon>Bacillota</taxon>
        <taxon>Clostridia</taxon>
        <taxon>Lachnospirales</taxon>
        <taxon>Lachnospiraceae</taxon>
        <taxon>Pseudobutyrivibrio</taxon>
    </lineage>
</organism>
<evidence type="ECO:0000313" key="7">
    <source>
        <dbReference type="Proteomes" id="UP000199428"/>
    </source>
</evidence>
<proteinExistence type="inferred from homology"/>
<evidence type="ECO:0000259" key="5">
    <source>
        <dbReference type="Pfam" id="PF01420"/>
    </source>
</evidence>
<keyword evidence="3" id="KW-0238">DNA-binding</keyword>
<dbReference type="EMBL" id="FMWK01000003">
    <property type="protein sequence ID" value="SCZ77404.1"/>
    <property type="molecule type" value="Genomic_DNA"/>
</dbReference>
<dbReference type="InterPro" id="IPR000055">
    <property type="entry name" value="Restrct_endonuc_typeI_TRD"/>
</dbReference>
<comment type="similarity">
    <text evidence="1">Belongs to the type-I restriction system S methylase family.</text>
</comment>
<gene>
    <name evidence="6" type="ORF">SAMN02910350_00722</name>
</gene>
<dbReference type="GO" id="GO:0009307">
    <property type="term" value="P:DNA restriction-modification system"/>
    <property type="evidence" value="ECO:0007669"/>
    <property type="project" value="UniProtKB-KW"/>
</dbReference>
<dbReference type="InterPro" id="IPR052021">
    <property type="entry name" value="Type-I_RS_S_subunit"/>
</dbReference>
<dbReference type="Proteomes" id="UP000199428">
    <property type="component" value="Unassembled WGS sequence"/>
</dbReference>
<keyword evidence="4" id="KW-0175">Coiled coil</keyword>
<dbReference type="RefSeq" id="WP_090161299.1">
    <property type="nucleotide sequence ID" value="NZ_FMWK01000003.1"/>
</dbReference>
<feature type="coiled-coil region" evidence="4">
    <location>
        <begin position="163"/>
        <end position="190"/>
    </location>
</feature>
<dbReference type="Gene3D" id="3.90.220.20">
    <property type="entry name" value="DNA methylase specificity domains"/>
    <property type="match status" value="2"/>
</dbReference>
<evidence type="ECO:0000256" key="2">
    <source>
        <dbReference type="ARBA" id="ARBA00022747"/>
    </source>
</evidence>
<sequence>MSEWKKLKLSECCSSIADGDHQPPPKAEAGIPFVTISNMTSTNQFDFSDTLFVPQDYYDKLDEKRKARKDDILYSVVGSFGIPVFMKEDKAFVFQRHIAILRPDNEKIVPRFLFYTMLTKDFYAKADAAAIGAAQRTVSLTALRNMEICIPDKIQQSKIVDTLADYDDLIESNQKQIKLLEEAAQRLYKEWFVNLRFPGHEKTEIVDGVPEGWSKGTLGDIAIDSGKRETKDNRKNYSYYLPIDCLPKKSLSYQQMNDIGLAESSLVAFKAKDILFGAMRPYFHKVVVARDNGLTRSTCFVINAKSKDVWEYLLMLLFDTDTIDYATQISVGTTMPYVRWKDFVNMSVLIPTIEMCKKFGEIVNPIINKANLLAEENIKIVEARDRLLPKLMSGEIEVGHDESEC</sequence>
<dbReference type="PANTHER" id="PTHR30408:SF13">
    <property type="entry name" value="TYPE I RESTRICTION ENZYME HINDI SPECIFICITY SUBUNIT"/>
    <property type="match status" value="1"/>
</dbReference>
<evidence type="ECO:0000313" key="6">
    <source>
        <dbReference type="EMBL" id="SCZ77404.1"/>
    </source>
</evidence>
<dbReference type="InterPro" id="IPR044946">
    <property type="entry name" value="Restrct_endonuc_typeI_TRD_sf"/>
</dbReference>